<evidence type="ECO:0000256" key="1">
    <source>
        <dbReference type="SAM" id="MobiDB-lite"/>
    </source>
</evidence>
<dbReference type="InterPro" id="IPR043128">
    <property type="entry name" value="Rev_trsase/Diguanyl_cyclase"/>
</dbReference>
<dbReference type="PROSITE" id="PS50878">
    <property type="entry name" value="RT_POL"/>
    <property type="match status" value="1"/>
</dbReference>
<evidence type="ECO:0000313" key="3">
    <source>
        <dbReference type="EMBL" id="CAA0812368.1"/>
    </source>
</evidence>
<proteinExistence type="predicted"/>
<dbReference type="PANTHER" id="PTHR24559">
    <property type="entry name" value="TRANSPOSON TY3-I GAG-POL POLYPROTEIN"/>
    <property type="match status" value="1"/>
</dbReference>
<gene>
    <name evidence="3" type="ORF">SHERM_13054</name>
</gene>
<dbReference type="Pfam" id="PF00078">
    <property type="entry name" value="RVT_1"/>
    <property type="match status" value="1"/>
</dbReference>
<dbReference type="Proteomes" id="UP001153555">
    <property type="component" value="Unassembled WGS sequence"/>
</dbReference>
<comment type="caution">
    <text evidence="3">The sequence shown here is derived from an EMBL/GenBank/DDBJ whole genome shotgun (WGS) entry which is preliminary data.</text>
</comment>
<organism evidence="3 4">
    <name type="scientific">Striga hermonthica</name>
    <name type="common">Purple witchweed</name>
    <name type="synonym">Buchnera hermonthica</name>
    <dbReference type="NCBI Taxonomy" id="68872"/>
    <lineage>
        <taxon>Eukaryota</taxon>
        <taxon>Viridiplantae</taxon>
        <taxon>Streptophyta</taxon>
        <taxon>Embryophyta</taxon>
        <taxon>Tracheophyta</taxon>
        <taxon>Spermatophyta</taxon>
        <taxon>Magnoliopsida</taxon>
        <taxon>eudicotyledons</taxon>
        <taxon>Gunneridae</taxon>
        <taxon>Pentapetalae</taxon>
        <taxon>asterids</taxon>
        <taxon>lamiids</taxon>
        <taxon>Lamiales</taxon>
        <taxon>Orobanchaceae</taxon>
        <taxon>Buchnereae</taxon>
        <taxon>Striga</taxon>
    </lineage>
</organism>
<dbReference type="AlphaFoldDB" id="A0A9N7MIP0"/>
<sequence length="396" mass="45547">FNSSISRPIGEITLPVRFGTAERVTKLVMETFKVLDINNEYNAIIRRTALYKLRVAVSIFHYALKFPTTRGEGTHFGDQREDREIVSFIPSPGVYSTTPVNEENSLLQNTSDDAVSERPNHNADVPPTSDPLSEDRGRRTGKEPLREEDELEPRAQFKEKSRSDRAEPREEVELIYIDEPIFQKSLRIGCRLQEPLRSELVSFLKNNSDVFAWKHEDMKGIDPGVASHKLNLDRTVRPIVQKRRKFGRDRQKALEEEVKKLIDNKFIKEAKYPTWVSNPVLVKKSNGLWRLCIYFSDLNKACPKDSYPLPHIDYMVDATSGQELMSFMDAYSGYNQIPMDPEDSEHTSFYSARGLYCYTMMPLGLKNAGATYQRLVNKMFANLIGHTMEVYVDDML</sequence>
<name>A0A9N7MIP0_STRHE</name>
<feature type="region of interest" description="Disordered" evidence="1">
    <location>
        <begin position="108"/>
        <end position="165"/>
    </location>
</feature>
<feature type="non-terminal residue" evidence="3">
    <location>
        <position position="1"/>
    </location>
</feature>
<feature type="non-terminal residue" evidence="3">
    <location>
        <position position="396"/>
    </location>
</feature>
<feature type="compositionally biased region" description="Basic and acidic residues" evidence="1">
    <location>
        <begin position="133"/>
        <end position="145"/>
    </location>
</feature>
<dbReference type="OrthoDB" id="5919961at2759"/>
<evidence type="ECO:0000259" key="2">
    <source>
        <dbReference type="PROSITE" id="PS50878"/>
    </source>
</evidence>
<keyword evidence="4" id="KW-1185">Reference proteome</keyword>
<reference evidence="3" key="1">
    <citation type="submission" date="2019-12" db="EMBL/GenBank/DDBJ databases">
        <authorList>
            <person name="Scholes J."/>
        </authorList>
    </citation>
    <scope>NUCLEOTIDE SEQUENCE</scope>
</reference>
<dbReference type="Gene3D" id="3.30.70.270">
    <property type="match status" value="1"/>
</dbReference>
<protein>
    <recommendedName>
        <fullName evidence="2">Reverse transcriptase domain-containing protein</fullName>
    </recommendedName>
</protein>
<dbReference type="Gene3D" id="3.10.10.10">
    <property type="entry name" value="HIV Type 1 Reverse Transcriptase, subunit A, domain 1"/>
    <property type="match status" value="1"/>
</dbReference>
<dbReference type="InterPro" id="IPR000477">
    <property type="entry name" value="RT_dom"/>
</dbReference>
<feature type="domain" description="Reverse transcriptase" evidence="2">
    <location>
        <begin position="263"/>
        <end position="396"/>
    </location>
</feature>
<feature type="compositionally biased region" description="Basic and acidic residues" evidence="1">
    <location>
        <begin position="152"/>
        <end position="165"/>
    </location>
</feature>
<evidence type="ECO:0000313" key="4">
    <source>
        <dbReference type="Proteomes" id="UP001153555"/>
    </source>
</evidence>
<dbReference type="InterPro" id="IPR043502">
    <property type="entry name" value="DNA/RNA_pol_sf"/>
</dbReference>
<dbReference type="CDD" id="cd01647">
    <property type="entry name" value="RT_LTR"/>
    <property type="match status" value="1"/>
</dbReference>
<accession>A0A9N7MIP0</accession>
<dbReference type="PANTHER" id="PTHR24559:SF431">
    <property type="entry name" value="RNA-DIRECTED DNA POLYMERASE HOMOLOG"/>
    <property type="match status" value="1"/>
</dbReference>
<dbReference type="EMBL" id="CACSLK010010274">
    <property type="protein sequence ID" value="CAA0812368.1"/>
    <property type="molecule type" value="Genomic_DNA"/>
</dbReference>
<dbReference type="InterPro" id="IPR053134">
    <property type="entry name" value="RNA-dir_DNA_polymerase"/>
</dbReference>
<dbReference type="SUPFAM" id="SSF56672">
    <property type="entry name" value="DNA/RNA polymerases"/>
    <property type="match status" value="1"/>
</dbReference>